<organism evidence="1 2">
    <name type="scientific">Eumeta variegata</name>
    <name type="common">Bagworm moth</name>
    <name type="synonym">Eumeta japonica</name>
    <dbReference type="NCBI Taxonomy" id="151549"/>
    <lineage>
        <taxon>Eukaryota</taxon>
        <taxon>Metazoa</taxon>
        <taxon>Ecdysozoa</taxon>
        <taxon>Arthropoda</taxon>
        <taxon>Hexapoda</taxon>
        <taxon>Insecta</taxon>
        <taxon>Pterygota</taxon>
        <taxon>Neoptera</taxon>
        <taxon>Endopterygota</taxon>
        <taxon>Lepidoptera</taxon>
        <taxon>Glossata</taxon>
        <taxon>Ditrysia</taxon>
        <taxon>Tineoidea</taxon>
        <taxon>Psychidae</taxon>
        <taxon>Oiketicinae</taxon>
        <taxon>Eumeta</taxon>
    </lineage>
</organism>
<evidence type="ECO:0000313" key="1">
    <source>
        <dbReference type="EMBL" id="GBP92645.1"/>
    </source>
</evidence>
<accession>A0A4C2A0Y8</accession>
<keyword evidence="2" id="KW-1185">Reference proteome</keyword>
<dbReference type="AlphaFoldDB" id="A0A4C2A0Y8"/>
<reference evidence="1 2" key="1">
    <citation type="journal article" date="2019" name="Commun. Biol.">
        <title>The bagworm genome reveals a unique fibroin gene that provides high tensile strength.</title>
        <authorList>
            <person name="Kono N."/>
            <person name="Nakamura H."/>
            <person name="Ohtoshi R."/>
            <person name="Tomita M."/>
            <person name="Numata K."/>
            <person name="Arakawa K."/>
        </authorList>
    </citation>
    <scope>NUCLEOTIDE SEQUENCE [LARGE SCALE GENOMIC DNA]</scope>
</reference>
<name>A0A4C2A0Y8_EUMVA</name>
<gene>
    <name evidence="1" type="ORF">EVAR_48451_1</name>
</gene>
<dbReference type="OrthoDB" id="6929378at2759"/>
<sequence>MNGRPSIRDLEQTLNVTLLELKASKALCDCFISERDDHETEIRSIIFMNTKLKVELANVVVKSNDLTDRRDNLQVLVNEMDCRNEYEQSLLQI</sequence>
<proteinExistence type="predicted"/>
<protein>
    <submittedName>
        <fullName evidence="1">Uncharacterized protein</fullName>
    </submittedName>
</protein>
<comment type="caution">
    <text evidence="1">The sequence shown here is derived from an EMBL/GenBank/DDBJ whole genome shotgun (WGS) entry which is preliminary data.</text>
</comment>
<evidence type="ECO:0000313" key="2">
    <source>
        <dbReference type="Proteomes" id="UP000299102"/>
    </source>
</evidence>
<dbReference type="Proteomes" id="UP000299102">
    <property type="component" value="Unassembled WGS sequence"/>
</dbReference>
<dbReference type="EMBL" id="BGZK01002293">
    <property type="protein sequence ID" value="GBP92645.1"/>
    <property type="molecule type" value="Genomic_DNA"/>
</dbReference>